<evidence type="ECO:0000313" key="2">
    <source>
        <dbReference type="Proteomes" id="UP001215280"/>
    </source>
</evidence>
<keyword evidence="2" id="KW-1185">Reference proteome</keyword>
<name>A0AAD7I609_9AGAR</name>
<sequence>MEIGSAVHSHVDPVLPPELERLIFEDCALSHPISIPTFMLVARRVKTWTEPLLFRTICVTDTPPSYTPNNFHHFTMDILLREIQKRPASFFESAVKHLFIGEIADFHSSQYIPGVQTLLATFRGITALFASCHHFQYLPVLEAVPLQTLAIDLNSLFAFGKTPLDFLHPVFRNVTHLQVLSGLSRPTKEWAGIKNMPQLTHFAFTNPNERQMVIPALLGCSQLECCVLLCPLGVNGAFWLPDDVRFVAMSRPDDCGDWLRGITTEDDYWKRAEAVIAARRAELR</sequence>
<dbReference type="AlphaFoldDB" id="A0AAD7I609"/>
<protein>
    <submittedName>
        <fullName evidence="1">Uncharacterized protein</fullName>
    </submittedName>
</protein>
<accession>A0AAD7I609</accession>
<comment type="caution">
    <text evidence="1">The sequence shown here is derived from an EMBL/GenBank/DDBJ whole genome shotgun (WGS) entry which is preliminary data.</text>
</comment>
<evidence type="ECO:0000313" key="1">
    <source>
        <dbReference type="EMBL" id="KAJ7735854.1"/>
    </source>
</evidence>
<organism evidence="1 2">
    <name type="scientific">Mycena maculata</name>
    <dbReference type="NCBI Taxonomy" id="230809"/>
    <lineage>
        <taxon>Eukaryota</taxon>
        <taxon>Fungi</taxon>
        <taxon>Dikarya</taxon>
        <taxon>Basidiomycota</taxon>
        <taxon>Agaricomycotina</taxon>
        <taxon>Agaricomycetes</taxon>
        <taxon>Agaricomycetidae</taxon>
        <taxon>Agaricales</taxon>
        <taxon>Marasmiineae</taxon>
        <taxon>Mycenaceae</taxon>
        <taxon>Mycena</taxon>
    </lineage>
</organism>
<dbReference type="Proteomes" id="UP001215280">
    <property type="component" value="Unassembled WGS sequence"/>
</dbReference>
<dbReference type="EMBL" id="JARJLG010000152">
    <property type="protein sequence ID" value="KAJ7735854.1"/>
    <property type="molecule type" value="Genomic_DNA"/>
</dbReference>
<gene>
    <name evidence="1" type="ORF">DFH07DRAFT_110108</name>
</gene>
<reference evidence="1" key="1">
    <citation type="submission" date="2023-03" db="EMBL/GenBank/DDBJ databases">
        <title>Massive genome expansion in bonnet fungi (Mycena s.s.) driven by repeated elements and novel gene families across ecological guilds.</title>
        <authorList>
            <consortium name="Lawrence Berkeley National Laboratory"/>
            <person name="Harder C.B."/>
            <person name="Miyauchi S."/>
            <person name="Viragh M."/>
            <person name="Kuo A."/>
            <person name="Thoen E."/>
            <person name="Andreopoulos B."/>
            <person name="Lu D."/>
            <person name="Skrede I."/>
            <person name="Drula E."/>
            <person name="Henrissat B."/>
            <person name="Morin E."/>
            <person name="Kohler A."/>
            <person name="Barry K."/>
            <person name="LaButti K."/>
            <person name="Morin E."/>
            <person name="Salamov A."/>
            <person name="Lipzen A."/>
            <person name="Mereny Z."/>
            <person name="Hegedus B."/>
            <person name="Baldrian P."/>
            <person name="Stursova M."/>
            <person name="Weitz H."/>
            <person name="Taylor A."/>
            <person name="Grigoriev I.V."/>
            <person name="Nagy L.G."/>
            <person name="Martin F."/>
            <person name="Kauserud H."/>
        </authorList>
    </citation>
    <scope>NUCLEOTIDE SEQUENCE</scope>
    <source>
        <strain evidence="1">CBHHK188m</strain>
    </source>
</reference>
<proteinExistence type="predicted"/>